<dbReference type="InterPro" id="IPR000456">
    <property type="entry name" value="Ribosomal_bL17"/>
</dbReference>
<dbReference type="PANTHER" id="PTHR14413:SF16">
    <property type="entry name" value="LARGE RIBOSOMAL SUBUNIT PROTEIN BL17M"/>
    <property type="match status" value="1"/>
</dbReference>
<dbReference type="Gene3D" id="1.10.246.170">
    <property type="match status" value="1"/>
</dbReference>
<protein>
    <submittedName>
        <fullName evidence="6">54S ribosomal protein L8</fullName>
    </submittedName>
</protein>
<dbReference type="NCBIfam" id="TIGR00059">
    <property type="entry name" value="L17"/>
    <property type="match status" value="1"/>
</dbReference>
<name>A0A6C1DUX0_SACPS</name>
<feature type="domain" description="Large ribosomal subunit protein bL17m C-terminal fungi" evidence="5">
    <location>
        <begin position="130"/>
        <end position="238"/>
    </location>
</feature>
<dbReference type="FunFam" id="3.90.1030.10:FF:000010">
    <property type="entry name" value="Mrpl8p"/>
    <property type="match status" value="1"/>
</dbReference>
<dbReference type="GO" id="GO:0003735">
    <property type="term" value="F:structural constituent of ribosome"/>
    <property type="evidence" value="ECO:0007669"/>
    <property type="project" value="InterPro"/>
</dbReference>
<evidence type="ECO:0000256" key="3">
    <source>
        <dbReference type="ARBA" id="ARBA00023274"/>
    </source>
</evidence>
<keyword evidence="7" id="KW-1185">Reference proteome</keyword>
<accession>A0A6C1DUX0</accession>
<dbReference type="PROSITE" id="PS01167">
    <property type="entry name" value="RIBOSOMAL_L17"/>
    <property type="match status" value="1"/>
</dbReference>
<organism evidence="6 7">
    <name type="scientific">Saccharomyces pastorianus</name>
    <name type="common">Lager yeast</name>
    <name type="synonym">Saccharomyces cerevisiae x Saccharomyces eubayanus</name>
    <dbReference type="NCBI Taxonomy" id="27292"/>
    <lineage>
        <taxon>Eukaryota</taxon>
        <taxon>Fungi</taxon>
        <taxon>Dikarya</taxon>
        <taxon>Ascomycota</taxon>
        <taxon>Saccharomycotina</taxon>
        <taxon>Saccharomycetes</taxon>
        <taxon>Saccharomycetales</taxon>
        <taxon>Saccharomycetaceae</taxon>
        <taxon>Saccharomyces</taxon>
    </lineage>
</organism>
<dbReference type="Pfam" id="PF01196">
    <property type="entry name" value="Ribosomal_L17"/>
    <property type="match status" value="1"/>
</dbReference>
<evidence type="ECO:0000313" key="6">
    <source>
        <dbReference type="EMBL" id="QID80403.1"/>
    </source>
</evidence>
<dbReference type="Proteomes" id="UP000501346">
    <property type="component" value="Chromosome ScX-SeX"/>
</dbReference>
<dbReference type="AlphaFoldDB" id="A0A6C1DUX0"/>
<proteinExistence type="inferred from homology"/>
<dbReference type="GO" id="GO:0006412">
    <property type="term" value="P:translation"/>
    <property type="evidence" value="ECO:0007669"/>
    <property type="project" value="InterPro"/>
</dbReference>
<dbReference type="Pfam" id="PF18502">
    <property type="entry name" value="Mrpl_C"/>
    <property type="match status" value="1"/>
</dbReference>
<dbReference type="InterPro" id="IPR040894">
    <property type="entry name" value="Ribosomal_bL17m_C"/>
</dbReference>
<evidence type="ECO:0000256" key="2">
    <source>
        <dbReference type="ARBA" id="ARBA00022980"/>
    </source>
</evidence>
<dbReference type="InterPro" id="IPR036373">
    <property type="entry name" value="Ribosomal_bL17_sf"/>
</dbReference>
<gene>
    <name evidence="6" type="primary">MRPL8_1</name>
    <name evidence="6" type="ORF">GRS66_002723</name>
</gene>
<evidence type="ECO:0000256" key="1">
    <source>
        <dbReference type="ARBA" id="ARBA00008777"/>
    </source>
</evidence>
<evidence type="ECO:0000313" key="7">
    <source>
        <dbReference type="Proteomes" id="UP000501346"/>
    </source>
</evidence>
<keyword evidence="3 4" id="KW-0687">Ribonucleoprotein</keyword>
<dbReference type="SUPFAM" id="SSF64263">
    <property type="entry name" value="Prokaryotic ribosomal protein L17"/>
    <property type="match status" value="1"/>
</dbReference>
<dbReference type="GO" id="GO:0005762">
    <property type="term" value="C:mitochondrial large ribosomal subunit"/>
    <property type="evidence" value="ECO:0007669"/>
    <property type="project" value="TreeGrafter"/>
</dbReference>
<reference evidence="6 7" key="1">
    <citation type="journal article" date="2019" name="BMC Genomics">
        <title>Chromosome level assembly and comparative genome analysis confirm lager-brewing yeasts originated from a single hybridization.</title>
        <authorList>
            <person name="Salazar A.N."/>
            <person name="Gorter de Vries A.R."/>
            <person name="van den Broek M."/>
            <person name="Brouwers N."/>
            <person name="de la Torre Cortes P."/>
            <person name="Kuijpers N.G.A."/>
            <person name="Daran J.G."/>
            <person name="Abeel T."/>
        </authorList>
    </citation>
    <scope>NUCLEOTIDE SEQUENCE [LARGE SCALE GENOMIC DNA]</scope>
    <source>
        <strain evidence="6 7">CBS 1483</strain>
    </source>
</reference>
<dbReference type="OrthoDB" id="275000at2759"/>
<comment type="similarity">
    <text evidence="1 4">Belongs to the bacterial ribosomal protein bL17 family.</text>
</comment>
<keyword evidence="2 4" id="KW-0689">Ribosomal protein</keyword>
<dbReference type="EMBL" id="CP048991">
    <property type="protein sequence ID" value="QID80403.1"/>
    <property type="molecule type" value="Genomic_DNA"/>
</dbReference>
<sequence>MTVGIARKLSRDKAHRDALLKNLACQLFQHESIVSTHAKCKEASRVAERIITWTKRAITTSNSAAQAELKSQIQSQLFLAGDNRKLMKRLFSEIAPRYLERPGGYTRVLRLEPRANDSALQSVLELVDSPVMSESHTVNRGNLKMWLLVKSVINDDANQLPHNPLTLQNLHKVAKFKAEAQLHGEIMLIKQVLLKEMSLPYDEALENERTQALLKEVYSSSLPKKTKKPSSYVMVPRP</sequence>
<dbReference type="Gene3D" id="3.90.1030.10">
    <property type="entry name" value="Ribosomal protein L17"/>
    <property type="match status" value="1"/>
</dbReference>
<evidence type="ECO:0000256" key="4">
    <source>
        <dbReference type="RuleBase" id="RU000660"/>
    </source>
</evidence>
<dbReference type="PANTHER" id="PTHR14413">
    <property type="entry name" value="RIBOSOMAL PROTEIN L17"/>
    <property type="match status" value="1"/>
</dbReference>
<dbReference type="InterPro" id="IPR047859">
    <property type="entry name" value="Ribosomal_bL17_CS"/>
</dbReference>
<evidence type="ECO:0000259" key="5">
    <source>
        <dbReference type="Pfam" id="PF18502"/>
    </source>
</evidence>